<evidence type="ECO:0000256" key="2">
    <source>
        <dbReference type="ARBA" id="ARBA00022490"/>
    </source>
</evidence>
<dbReference type="GO" id="GO:0045944">
    <property type="term" value="P:positive regulation of transcription by RNA polymerase II"/>
    <property type="evidence" value="ECO:0007669"/>
    <property type="project" value="TreeGrafter"/>
</dbReference>
<accession>A0A286UTK6</accession>
<evidence type="ECO:0000256" key="6">
    <source>
        <dbReference type="PROSITE-ProRule" id="PRU00175"/>
    </source>
</evidence>
<dbReference type="InterPro" id="IPR039739">
    <property type="entry name" value="MAG2/RNF10"/>
</dbReference>
<dbReference type="EMBL" id="NBII01000002">
    <property type="protein sequence ID" value="PAV22909.1"/>
    <property type="molecule type" value="Genomic_DNA"/>
</dbReference>
<dbReference type="InterPro" id="IPR017907">
    <property type="entry name" value="Znf_RING_CS"/>
</dbReference>
<evidence type="ECO:0000313" key="9">
    <source>
        <dbReference type="EMBL" id="PAV22909.1"/>
    </source>
</evidence>
<dbReference type="AlphaFoldDB" id="A0A286UTK6"/>
<dbReference type="GO" id="GO:0005737">
    <property type="term" value="C:cytoplasm"/>
    <property type="evidence" value="ECO:0007669"/>
    <property type="project" value="UniProtKB-SubCell"/>
</dbReference>
<name>A0A286UTK6_9AGAM</name>
<comment type="subcellular location">
    <subcellularLocation>
        <location evidence="1">Cytoplasm</location>
    </subcellularLocation>
</comment>
<feature type="region of interest" description="Disordered" evidence="7">
    <location>
        <begin position="1"/>
        <end position="56"/>
    </location>
</feature>
<dbReference type="PANTHER" id="PTHR12983">
    <property type="entry name" value="RING FINGER 10 FAMILY MEMBER"/>
    <property type="match status" value="1"/>
</dbReference>
<dbReference type="Gene3D" id="3.30.40.10">
    <property type="entry name" value="Zinc/RING finger domain, C3HC4 (zinc finger)"/>
    <property type="match status" value="1"/>
</dbReference>
<dbReference type="InParanoid" id="A0A286UTK6"/>
<feature type="compositionally biased region" description="Basic and acidic residues" evidence="7">
    <location>
        <begin position="516"/>
        <end position="533"/>
    </location>
</feature>
<keyword evidence="3" id="KW-0479">Metal-binding</keyword>
<dbReference type="PROSITE" id="PS50089">
    <property type="entry name" value="ZF_RING_2"/>
    <property type="match status" value="1"/>
</dbReference>
<keyword evidence="5" id="KW-0862">Zinc</keyword>
<dbReference type="InterPro" id="IPR013083">
    <property type="entry name" value="Znf_RING/FYVE/PHD"/>
</dbReference>
<feature type="domain" description="RING-type" evidence="8">
    <location>
        <begin position="149"/>
        <end position="191"/>
    </location>
</feature>
<evidence type="ECO:0000256" key="1">
    <source>
        <dbReference type="ARBA" id="ARBA00004496"/>
    </source>
</evidence>
<dbReference type="Proteomes" id="UP000217199">
    <property type="component" value="Unassembled WGS sequence"/>
</dbReference>
<dbReference type="GO" id="GO:0000976">
    <property type="term" value="F:transcription cis-regulatory region binding"/>
    <property type="evidence" value="ECO:0007669"/>
    <property type="project" value="TreeGrafter"/>
</dbReference>
<dbReference type="InterPro" id="IPR001841">
    <property type="entry name" value="Znf_RING"/>
</dbReference>
<feature type="compositionally biased region" description="Polar residues" evidence="7">
    <location>
        <begin position="1"/>
        <end position="16"/>
    </location>
</feature>
<protein>
    <recommendedName>
        <fullName evidence="8">RING-type domain-containing protein</fullName>
    </recommendedName>
</protein>
<dbReference type="CDD" id="cd16536">
    <property type="entry name" value="RING-HC_RNF10"/>
    <property type="match status" value="1"/>
</dbReference>
<keyword evidence="2" id="KW-0963">Cytoplasm</keyword>
<evidence type="ECO:0000256" key="5">
    <source>
        <dbReference type="ARBA" id="ARBA00022833"/>
    </source>
</evidence>
<proteinExistence type="predicted"/>
<dbReference type="InterPro" id="IPR018957">
    <property type="entry name" value="Znf_C3HC4_RING-type"/>
</dbReference>
<evidence type="ECO:0000256" key="4">
    <source>
        <dbReference type="ARBA" id="ARBA00022771"/>
    </source>
</evidence>
<dbReference type="STRING" id="2282107.A0A286UTK6"/>
<evidence type="ECO:0000313" key="10">
    <source>
        <dbReference type="Proteomes" id="UP000217199"/>
    </source>
</evidence>
<feature type="region of interest" description="Disordered" evidence="7">
    <location>
        <begin position="507"/>
        <end position="533"/>
    </location>
</feature>
<organism evidence="9 10">
    <name type="scientific">Pyrrhoderma noxium</name>
    <dbReference type="NCBI Taxonomy" id="2282107"/>
    <lineage>
        <taxon>Eukaryota</taxon>
        <taxon>Fungi</taxon>
        <taxon>Dikarya</taxon>
        <taxon>Basidiomycota</taxon>
        <taxon>Agaricomycotina</taxon>
        <taxon>Agaricomycetes</taxon>
        <taxon>Hymenochaetales</taxon>
        <taxon>Hymenochaetaceae</taxon>
        <taxon>Pyrrhoderma</taxon>
    </lineage>
</organism>
<dbReference type="SMART" id="SM00184">
    <property type="entry name" value="RING"/>
    <property type="match status" value="1"/>
</dbReference>
<gene>
    <name evidence="9" type="ORF">PNOK_0286600</name>
</gene>
<evidence type="ECO:0000256" key="3">
    <source>
        <dbReference type="ARBA" id="ARBA00022723"/>
    </source>
</evidence>
<keyword evidence="10" id="KW-1185">Reference proteome</keyword>
<dbReference type="PANTHER" id="PTHR12983:SF9">
    <property type="entry name" value="E3 UBIQUITIN-PROTEIN LIGASE RNF10"/>
    <property type="match status" value="1"/>
</dbReference>
<keyword evidence="4 6" id="KW-0863">Zinc-finger</keyword>
<sequence length="653" mass="73849">MTSNNPTGGNESSNGHGNAELYMGRKDSSTSLVSGKRSKSSNKSNGGQNLNHLLNFSLPPRQSHTLHSLPRRSKKLSSGYGVWNKEKFVNAQYRFVMKPSGDYTVHFADPDIFFQWQDILQVIIPRSSASTSTTGYHNDHQDLEGHMTCPICLSPPSAPRMTKCGHVFCYPCVLHYLSTSDHAKWHRCPICFDSIHERQLKSVKWFDDSSYDERIQSLASSSRIHESSNSLSPGSSLTMRLMERPQLTTLALPRSHTWPSDLIPPHRAPFHFLPDVFRYSRFMLATPDYLISDLSKDLDELASERRILNGMKDELGVSFIDLAESKIRQQIEKASSLETPELRETVFQTQKSLRDLKMRAQERENILRQNQGAVDTDSIPEALLDIQTPSTKPVLTRGQRSKKNVNPPPPLTSTYYFYQAASGKPIFLHPLDIRALLSNFQSYSAFPELITLRVEAYTEGSVDSDLRRRCKYLAHLPESADVVFVEADLTGLVSDDILQSFEGPLRARRSRRRERNRKDDRARARAEEREREKFRLPTTSSFSSFVGNTHLGYETEIHTSELQDEDQSSATANELDSPLNTHVQTGAWGQRSFASAIINGHTRAGLQGSAVRVTADEDDWDVDESLHELEQRNGRRKRSNKLVVLGGTGGRRR</sequence>
<dbReference type="PROSITE" id="PS00518">
    <property type="entry name" value="ZF_RING_1"/>
    <property type="match status" value="1"/>
</dbReference>
<evidence type="ECO:0000256" key="7">
    <source>
        <dbReference type="SAM" id="MobiDB-lite"/>
    </source>
</evidence>
<dbReference type="Pfam" id="PF00097">
    <property type="entry name" value="zf-C3HC4"/>
    <property type="match status" value="1"/>
</dbReference>
<comment type="caution">
    <text evidence="9">The sequence shown here is derived from an EMBL/GenBank/DDBJ whole genome shotgun (WGS) entry which is preliminary data.</text>
</comment>
<dbReference type="GO" id="GO:0008270">
    <property type="term" value="F:zinc ion binding"/>
    <property type="evidence" value="ECO:0007669"/>
    <property type="project" value="UniProtKB-KW"/>
</dbReference>
<dbReference type="SUPFAM" id="SSF57850">
    <property type="entry name" value="RING/U-box"/>
    <property type="match status" value="1"/>
</dbReference>
<evidence type="ECO:0000259" key="8">
    <source>
        <dbReference type="PROSITE" id="PS50089"/>
    </source>
</evidence>
<dbReference type="OrthoDB" id="302966at2759"/>
<dbReference type="FunCoup" id="A0A286UTK6">
    <property type="interactions" value="277"/>
</dbReference>
<reference evidence="9 10" key="1">
    <citation type="journal article" date="2017" name="Mol. Ecol.">
        <title>Comparative and population genomic landscape of Phellinus noxius: A hypervariable fungus causing root rot in trees.</title>
        <authorList>
            <person name="Chung C.L."/>
            <person name="Lee T.J."/>
            <person name="Akiba M."/>
            <person name="Lee H.H."/>
            <person name="Kuo T.H."/>
            <person name="Liu D."/>
            <person name="Ke H.M."/>
            <person name="Yokoi T."/>
            <person name="Roa M.B."/>
            <person name="Lu M.J."/>
            <person name="Chang Y.Y."/>
            <person name="Ann P.J."/>
            <person name="Tsai J.N."/>
            <person name="Chen C.Y."/>
            <person name="Tzean S.S."/>
            <person name="Ota Y."/>
            <person name="Hattori T."/>
            <person name="Sahashi N."/>
            <person name="Liou R.F."/>
            <person name="Kikuchi T."/>
            <person name="Tsai I.J."/>
        </authorList>
    </citation>
    <scope>NUCLEOTIDE SEQUENCE [LARGE SCALE GENOMIC DNA]</scope>
    <source>
        <strain evidence="9 10">FFPRI411160</strain>
    </source>
</reference>